<keyword evidence="3" id="KW-0808">Transferase</keyword>
<organism evidence="3 4">
    <name type="scientific">Candidatus Nomurabacteria bacterium GW2011_GWB1_44_12</name>
    <dbReference type="NCBI Taxonomy" id="1618748"/>
    <lineage>
        <taxon>Bacteria</taxon>
        <taxon>Candidatus Nomuraibacteriota</taxon>
    </lineage>
</organism>
<dbReference type="PANTHER" id="PTHR12526">
    <property type="entry name" value="GLYCOSYLTRANSFERASE"/>
    <property type="match status" value="1"/>
</dbReference>
<name>A0A837IHX5_9BACT</name>
<dbReference type="Proteomes" id="UP000033815">
    <property type="component" value="Unassembled WGS sequence"/>
</dbReference>
<dbReference type="InterPro" id="IPR001296">
    <property type="entry name" value="Glyco_trans_1"/>
</dbReference>
<dbReference type="Gene3D" id="3.40.50.2000">
    <property type="entry name" value="Glycogen Phosphorylase B"/>
    <property type="match status" value="2"/>
</dbReference>
<evidence type="ECO:0000313" key="4">
    <source>
        <dbReference type="Proteomes" id="UP000033815"/>
    </source>
</evidence>
<evidence type="ECO:0000259" key="1">
    <source>
        <dbReference type="Pfam" id="PF00534"/>
    </source>
</evidence>
<dbReference type="AlphaFoldDB" id="A0A837IHX5"/>
<dbReference type="CDD" id="cd03801">
    <property type="entry name" value="GT4_PimA-like"/>
    <property type="match status" value="1"/>
</dbReference>
<dbReference type="SUPFAM" id="SSF53756">
    <property type="entry name" value="UDP-Glycosyltransferase/glycogen phosphorylase"/>
    <property type="match status" value="1"/>
</dbReference>
<dbReference type="EMBL" id="LCHP01000004">
    <property type="protein sequence ID" value="KKT36784.1"/>
    <property type="molecule type" value="Genomic_DNA"/>
</dbReference>
<protein>
    <submittedName>
        <fullName evidence="3">Glycosyltransferase</fullName>
    </submittedName>
</protein>
<evidence type="ECO:0000259" key="2">
    <source>
        <dbReference type="Pfam" id="PF13439"/>
    </source>
</evidence>
<dbReference type="Pfam" id="PF00534">
    <property type="entry name" value="Glycos_transf_1"/>
    <property type="match status" value="1"/>
</dbReference>
<dbReference type="InterPro" id="IPR028098">
    <property type="entry name" value="Glyco_trans_4-like_N"/>
</dbReference>
<gene>
    <name evidence="3" type="ORF">UW25_C0004G0112</name>
</gene>
<sequence length="383" mass="43515">MRVAFIHNEKKIGTGAHYINDLMSLKLKSANVEIKNFYPSTSFDAPTHLNGLKNILFFHSLIEKRNQILKFDLIQGTTYTPLPFLAYPIPVVSHFGSTTNGFLKATPLAVDIEDGPREVWYALKKAGAIKELNIKTRRPLRDIAEIEELVATKADSVIATSLNVKNELISMGIKEEKISLIYNAIEDYWFENHKPEITENPQIVFLGRIGNDAFNLKLKGLDRIIHLYNRFNDVKKTTICMTTNKGVISWLLNNIQNHSLFLNMKKDKIPEVIKVLRGSILFIPSRYEGFSLSLVEGMSQGLVPVSYPVGVAREIIRNGENGFIVNSQKEAEEKIKLLLSDPVLRKKCTVEAEKTSRIFSSSEITIKLINLYEDVVKKYQHKH</sequence>
<reference evidence="3 4" key="1">
    <citation type="journal article" date="2015" name="Nature">
        <title>rRNA introns, odd ribosomes, and small enigmatic genomes across a large radiation of phyla.</title>
        <authorList>
            <person name="Brown C.T."/>
            <person name="Hug L.A."/>
            <person name="Thomas B.C."/>
            <person name="Sharon I."/>
            <person name="Castelle C.J."/>
            <person name="Singh A."/>
            <person name="Wilkins M.J."/>
            <person name="Williams K.H."/>
            <person name="Banfield J.F."/>
        </authorList>
    </citation>
    <scope>NUCLEOTIDE SEQUENCE [LARGE SCALE GENOMIC DNA]</scope>
</reference>
<accession>A0A837IHX5</accession>
<proteinExistence type="predicted"/>
<dbReference type="Pfam" id="PF13439">
    <property type="entry name" value="Glyco_transf_4"/>
    <property type="match status" value="1"/>
</dbReference>
<feature type="domain" description="Glycosyl transferase family 1" evidence="1">
    <location>
        <begin position="250"/>
        <end position="354"/>
    </location>
</feature>
<evidence type="ECO:0000313" key="3">
    <source>
        <dbReference type="EMBL" id="KKT36784.1"/>
    </source>
</evidence>
<dbReference type="GO" id="GO:0016757">
    <property type="term" value="F:glycosyltransferase activity"/>
    <property type="evidence" value="ECO:0007669"/>
    <property type="project" value="InterPro"/>
</dbReference>
<dbReference type="PANTHER" id="PTHR12526:SF623">
    <property type="entry name" value="WABG"/>
    <property type="match status" value="1"/>
</dbReference>
<comment type="caution">
    <text evidence="3">The sequence shown here is derived from an EMBL/GenBank/DDBJ whole genome shotgun (WGS) entry which is preliminary data.</text>
</comment>
<feature type="domain" description="Glycosyltransferase subfamily 4-like N-terminal" evidence="2">
    <location>
        <begin position="45"/>
        <end position="186"/>
    </location>
</feature>